<reference evidence="1" key="1">
    <citation type="journal article" date="2014" name="Int. J. Syst. Evol. Microbiol.">
        <title>Complete genome sequence of Corynebacterium casei LMG S-19264T (=DSM 44701T), isolated from a smear-ripened cheese.</title>
        <authorList>
            <consortium name="US DOE Joint Genome Institute (JGI-PGF)"/>
            <person name="Walter F."/>
            <person name="Albersmeier A."/>
            <person name="Kalinowski J."/>
            <person name="Ruckert C."/>
        </authorList>
    </citation>
    <scope>NUCLEOTIDE SEQUENCE</scope>
    <source>
        <strain evidence="1">JCM 31311</strain>
    </source>
</reference>
<sequence>MQPARIIGSHVTQEQFGGAWPLTVPAGTLHAHVFGQTAPFSVALTFETADGTVYAANGIARGIMPELSLLHAIWQETERLPATEDTPEVVLRKDLLALLSFGLTLVDINQAF</sequence>
<proteinExistence type="predicted"/>
<dbReference type="AlphaFoldDB" id="A0A918CCI0"/>
<keyword evidence="2" id="KW-1185">Reference proteome</keyword>
<dbReference type="EMBL" id="BMQL01000019">
    <property type="protein sequence ID" value="GGR16855.1"/>
    <property type="molecule type" value="Genomic_DNA"/>
</dbReference>
<protein>
    <submittedName>
        <fullName evidence="1">Uncharacterized protein</fullName>
    </submittedName>
</protein>
<dbReference type="RefSeq" id="WP_189091513.1">
    <property type="nucleotide sequence ID" value="NZ_BMQL01000019.1"/>
</dbReference>
<accession>A0A918CCI0</accession>
<name>A0A918CCI0_9DEIO</name>
<comment type="caution">
    <text evidence="1">The sequence shown here is derived from an EMBL/GenBank/DDBJ whole genome shotgun (WGS) entry which is preliminary data.</text>
</comment>
<evidence type="ECO:0000313" key="2">
    <source>
        <dbReference type="Proteomes" id="UP000603865"/>
    </source>
</evidence>
<reference evidence="1" key="2">
    <citation type="submission" date="2020-09" db="EMBL/GenBank/DDBJ databases">
        <authorList>
            <person name="Sun Q."/>
            <person name="Ohkuma M."/>
        </authorList>
    </citation>
    <scope>NUCLEOTIDE SEQUENCE</scope>
    <source>
        <strain evidence="1">JCM 31311</strain>
    </source>
</reference>
<organism evidence="1 2">
    <name type="scientific">Deinococcus ruber</name>
    <dbReference type="NCBI Taxonomy" id="1848197"/>
    <lineage>
        <taxon>Bacteria</taxon>
        <taxon>Thermotogati</taxon>
        <taxon>Deinococcota</taxon>
        <taxon>Deinococci</taxon>
        <taxon>Deinococcales</taxon>
        <taxon>Deinococcaceae</taxon>
        <taxon>Deinococcus</taxon>
    </lineage>
</organism>
<dbReference type="Proteomes" id="UP000603865">
    <property type="component" value="Unassembled WGS sequence"/>
</dbReference>
<gene>
    <name evidence="1" type="ORF">GCM10008957_31870</name>
</gene>
<evidence type="ECO:0000313" key="1">
    <source>
        <dbReference type="EMBL" id="GGR16855.1"/>
    </source>
</evidence>